<evidence type="ECO:0000256" key="2">
    <source>
        <dbReference type="ARBA" id="ARBA00022676"/>
    </source>
</evidence>
<keyword evidence="3" id="KW-0808">Transferase</keyword>
<keyword evidence="4" id="KW-0812">Transmembrane</keyword>
<evidence type="ECO:0000256" key="6">
    <source>
        <dbReference type="ARBA" id="ARBA00022989"/>
    </source>
</evidence>
<keyword evidence="2" id="KW-0328">Glycosyltransferase</keyword>
<evidence type="ECO:0000313" key="10">
    <source>
        <dbReference type="Proteomes" id="UP001469553"/>
    </source>
</evidence>
<evidence type="ECO:0000256" key="7">
    <source>
        <dbReference type="ARBA" id="ARBA00023136"/>
    </source>
</evidence>
<feature type="domain" description="Fringe-like glycosyltransferase" evidence="8">
    <location>
        <begin position="157"/>
        <end position="227"/>
    </location>
</feature>
<keyword evidence="5" id="KW-0735">Signal-anchor</keyword>
<evidence type="ECO:0000256" key="5">
    <source>
        <dbReference type="ARBA" id="ARBA00022968"/>
    </source>
</evidence>
<feature type="non-terminal residue" evidence="9">
    <location>
        <position position="227"/>
    </location>
</feature>
<keyword evidence="10" id="KW-1185">Reference proteome</keyword>
<evidence type="ECO:0000256" key="3">
    <source>
        <dbReference type="ARBA" id="ARBA00022679"/>
    </source>
</evidence>
<dbReference type="Proteomes" id="UP001469553">
    <property type="component" value="Unassembled WGS sequence"/>
</dbReference>
<evidence type="ECO:0000259" key="8">
    <source>
        <dbReference type="Pfam" id="PF02434"/>
    </source>
</evidence>
<reference evidence="9 10" key="1">
    <citation type="submission" date="2021-06" db="EMBL/GenBank/DDBJ databases">
        <authorList>
            <person name="Palmer J.M."/>
        </authorList>
    </citation>
    <scope>NUCLEOTIDE SEQUENCE [LARGE SCALE GENOMIC DNA]</scope>
    <source>
        <strain evidence="9 10">AS_MEX2019</strain>
        <tissue evidence="9">Muscle</tissue>
    </source>
</reference>
<accession>A0ABV0ZDT1</accession>
<protein>
    <recommendedName>
        <fullName evidence="8">Fringe-like glycosyltransferase domain-containing protein</fullName>
    </recommendedName>
</protein>
<dbReference type="Pfam" id="PF02434">
    <property type="entry name" value="Fringe"/>
    <property type="match status" value="1"/>
</dbReference>
<sequence>MLNDGLCLPGASQHASLTIGSGREVNRCRLAETDGAWMAEEEENIHLNMVEGLEYPYVPGKQFSGSLGPDRATMANRAQGTGETNEPKNAADVDVPGFTRFFRDGNSSESTTTYSRSCVWMTVDFSGTSVYPGPSSKICCPALGDESASGTPTTGAVPVVKSTWEKDAAHLEYYSDVTDASIPTIKLGVPNTEKGHCGKTFAILRRFLSEAMPKVDWLLIVDDDTLI</sequence>
<dbReference type="EMBL" id="JAHRIP010058109">
    <property type="protein sequence ID" value="MEQ2303770.1"/>
    <property type="molecule type" value="Genomic_DNA"/>
</dbReference>
<dbReference type="InterPro" id="IPR003378">
    <property type="entry name" value="Fringe-like_glycosylTrfase"/>
</dbReference>
<name>A0ABV0ZDT1_9TELE</name>
<comment type="caution">
    <text evidence="9">The sequence shown here is derived from an EMBL/GenBank/DDBJ whole genome shotgun (WGS) entry which is preliminary data.</text>
</comment>
<evidence type="ECO:0000256" key="1">
    <source>
        <dbReference type="ARBA" id="ARBA00004606"/>
    </source>
</evidence>
<proteinExistence type="predicted"/>
<evidence type="ECO:0000256" key="4">
    <source>
        <dbReference type="ARBA" id="ARBA00022692"/>
    </source>
</evidence>
<keyword evidence="7" id="KW-0472">Membrane</keyword>
<dbReference type="Gene3D" id="3.90.550.50">
    <property type="match status" value="1"/>
</dbReference>
<organism evidence="9 10">
    <name type="scientific">Ameca splendens</name>
    <dbReference type="NCBI Taxonomy" id="208324"/>
    <lineage>
        <taxon>Eukaryota</taxon>
        <taxon>Metazoa</taxon>
        <taxon>Chordata</taxon>
        <taxon>Craniata</taxon>
        <taxon>Vertebrata</taxon>
        <taxon>Euteleostomi</taxon>
        <taxon>Actinopterygii</taxon>
        <taxon>Neopterygii</taxon>
        <taxon>Teleostei</taxon>
        <taxon>Neoteleostei</taxon>
        <taxon>Acanthomorphata</taxon>
        <taxon>Ovalentaria</taxon>
        <taxon>Atherinomorphae</taxon>
        <taxon>Cyprinodontiformes</taxon>
        <taxon>Goodeidae</taxon>
        <taxon>Ameca</taxon>
    </lineage>
</organism>
<evidence type="ECO:0000313" key="9">
    <source>
        <dbReference type="EMBL" id="MEQ2303770.1"/>
    </source>
</evidence>
<keyword evidence="6" id="KW-1133">Transmembrane helix</keyword>
<gene>
    <name evidence="9" type="ORF">AMECASPLE_020272</name>
</gene>
<comment type="subcellular location">
    <subcellularLocation>
        <location evidence="1">Membrane</location>
        <topology evidence="1">Single-pass type II membrane protein</topology>
    </subcellularLocation>
</comment>